<dbReference type="InterPro" id="IPR036390">
    <property type="entry name" value="WH_DNA-bd_sf"/>
</dbReference>
<dbReference type="InterPro" id="IPR043129">
    <property type="entry name" value="ATPase_NBD"/>
</dbReference>
<feature type="region of interest" description="Disordered" evidence="2">
    <location>
        <begin position="1"/>
        <end position="20"/>
    </location>
</feature>
<gene>
    <name evidence="4" type="ORF">Cph01nite_08870</name>
</gene>
<evidence type="ECO:0000313" key="5">
    <source>
        <dbReference type="Proteomes" id="UP000614741"/>
    </source>
</evidence>
<evidence type="ECO:0000256" key="2">
    <source>
        <dbReference type="SAM" id="MobiDB-lite"/>
    </source>
</evidence>
<comment type="similarity">
    <text evidence="1">Belongs to the ROK (NagC/XylR) family.</text>
</comment>
<comment type="caution">
    <text evidence="4">The sequence shown here is derived from an EMBL/GenBank/DDBJ whole genome shotgun (WGS) entry which is preliminary data.</text>
</comment>
<reference evidence="4 5" key="1">
    <citation type="submission" date="2021-01" db="EMBL/GenBank/DDBJ databases">
        <title>Whole genome shotgun sequence of Cellulomonas phragmiteti NBRC 110785.</title>
        <authorList>
            <person name="Komaki H."/>
            <person name="Tamura T."/>
        </authorList>
    </citation>
    <scope>NUCLEOTIDE SEQUENCE [LARGE SCALE GENOMIC DNA]</scope>
    <source>
        <strain evidence="4 5">NBRC 110785</strain>
    </source>
</reference>
<dbReference type="InterPro" id="IPR036388">
    <property type="entry name" value="WH-like_DNA-bd_sf"/>
</dbReference>
<accession>A0ABQ4DIF9</accession>
<keyword evidence="5" id="KW-1185">Reference proteome</keyword>
<evidence type="ECO:0000259" key="3">
    <source>
        <dbReference type="Pfam" id="PF12802"/>
    </source>
</evidence>
<evidence type="ECO:0000313" key="4">
    <source>
        <dbReference type="EMBL" id="GIG39125.1"/>
    </source>
</evidence>
<organism evidence="4 5">
    <name type="scientific">Cellulomonas phragmiteti</name>
    <dbReference type="NCBI Taxonomy" id="478780"/>
    <lineage>
        <taxon>Bacteria</taxon>
        <taxon>Bacillati</taxon>
        <taxon>Actinomycetota</taxon>
        <taxon>Actinomycetes</taxon>
        <taxon>Micrococcales</taxon>
        <taxon>Cellulomonadaceae</taxon>
        <taxon>Cellulomonas</taxon>
    </lineage>
</organism>
<dbReference type="Pfam" id="PF12802">
    <property type="entry name" value="MarR_2"/>
    <property type="match status" value="1"/>
</dbReference>
<dbReference type="SUPFAM" id="SSF53067">
    <property type="entry name" value="Actin-like ATPase domain"/>
    <property type="match status" value="1"/>
</dbReference>
<dbReference type="EMBL" id="BONP01000003">
    <property type="protein sequence ID" value="GIG39125.1"/>
    <property type="molecule type" value="Genomic_DNA"/>
</dbReference>
<dbReference type="PROSITE" id="PS01125">
    <property type="entry name" value="ROK"/>
    <property type="match status" value="1"/>
</dbReference>
<dbReference type="InterPro" id="IPR049874">
    <property type="entry name" value="ROK_cs"/>
</dbReference>
<evidence type="ECO:0000256" key="1">
    <source>
        <dbReference type="ARBA" id="ARBA00006479"/>
    </source>
</evidence>
<feature type="domain" description="HTH marR-type" evidence="3">
    <location>
        <begin position="28"/>
        <end position="80"/>
    </location>
</feature>
<name>A0ABQ4DIF9_9CELL</name>
<dbReference type="PANTHER" id="PTHR18964">
    <property type="entry name" value="ROK (REPRESSOR, ORF, KINASE) FAMILY"/>
    <property type="match status" value="1"/>
</dbReference>
<protein>
    <submittedName>
        <fullName evidence="4">NagC family transcriptional regulator</fullName>
    </submittedName>
</protein>
<dbReference type="Gene3D" id="3.30.420.40">
    <property type="match status" value="2"/>
</dbReference>
<dbReference type="InterPro" id="IPR011991">
    <property type="entry name" value="ArsR-like_HTH"/>
</dbReference>
<dbReference type="CDD" id="cd00090">
    <property type="entry name" value="HTH_ARSR"/>
    <property type="match status" value="1"/>
</dbReference>
<dbReference type="Gene3D" id="1.10.10.10">
    <property type="entry name" value="Winged helix-like DNA-binding domain superfamily/Winged helix DNA-binding domain"/>
    <property type="match status" value="1"/>
</dbReference>
<dbReference type="Proteomes" id="UP000614741">
    <property type="component" value="Unassembled WGS sequence"/>
</dbReference>
<dbReference type="SUPFAM" id="SSF46785">
    <property type="entry name" value="Winged helix' DNA-binding domain"/>
    <property type="match status" value="1"/>
</dbReference>
<dbReference type="InterPro" id="IPR000835">
    <property type="entry name" value="HTH_MarR-typ"/>
</dbReference>
<dbReference type="PANTHER" id="PTHR18964:SF173">
    <property type="entry name" value="GLUCOKINASE"/>
    <property type="match status" value="1"/>
</dbReference>
<proteinExistence type="inferred from homology"/>
<dbReference type="Pfam" id="PF00480">
    <property type="entry name" value="ROK"/>
    <property type="match status" value="1"/>
</dbReference>
<sequence>MPRPTARLADVRGPMTGSQSSLRGANRALVVETVKRYGGLTQVELTAATGLSPATVSSIVKELLAAGVVDTRGTIRSGRRAQLVTIARSTGLAAGVDVGPRHLRVALADVTREIVAEQSLPLPAEHRADTTLDRATLLVVDLLERVGATLDDLVGLGVGLPAPVEPGTGLVTVRGVLRGWDETPVVHVLAKRLAKPVLVDNEANLGALAESRFGAARGYQDVVYVSVGAGTGAGIVLSGHLHRGFGGTAGEIGHVQVDPQGRICRCGSRGCLDTVVGYPALVEPLVVSHGTLTLRDVVQRAADGDPGCRQVVADAGAVIGGVVAGMAMVVNPQCVVVGGELAATGEVLVQPMREAIARRVPLNQIVALDVVPGELGVRASVLGALAMVLEATDQAAATGSADMADPSDVAGGDAG</sequence>
<dbReference type="InterPro" id="IPR000600">
    <property type="entry name" value="ROK"/>
</dbReference>